<evidence type="ECO:0000313" key="1">
    <source>
        <dbReference type="EMBL" id="GJM61335.1"/>
    </source>
</evidence>
<dbReference type="RefSeq" id="WP_338236901.1">
    <property type="nucleotide sequence ID" value="NZ_BQKE01000001.1"/>
</dbReference>
<dbReference type="EMBL" id="BQKE01000001">
    <property type="protein sequence ID" value="GJM61335.1"/>
    <property type="molecule type" value="Genomic_DNA"/>
</dbReference>
<name>A0AAN4VYV6_9BACT</name>
<gene>
    <name evidence="1" type="ORF">PEDI_18870</name>
</gene>
<reference evidence="1 2" key="1">
    <citation type="submission" date="2021-12" db="EMBL/GenBank/DDBJ databases">
        <title>Genome sequencing of bacteria with rrn-lacking chromosome and rrn-plasmid.</title>
        <authorList>
            <person name="Anda M."/>
            <person name="Iwasaki W."/>
        </authorList>
    </citation>
    <scope>NUCLEOTIDE SEQUENCE [LARGE SCALE GENOMIC DNA]</scope>
    <source>
        <strain evidence="1 2">NBRC 15940</strain>
    </source>
</reference>
<proteinExistence type="predicted"/>
<evidence type="ECO:0008006" key="3">
    <source>
        <dbReference type="Google" id="ProtNLM"/>
    </source>
</evidence>
<dbReference type="AlphaFoldDB" id="A0AAN4VYV6"/>
<dbReference type="Proteomes" id="UP001310022">
    <property type="component" value="Unassembled WGS sequence"/>
</dbReference>
<accession>A0AAN4VYV6</accession>
<protein>
    <recommendedName>
        <fullName evidence="3">Bacterial surface antigen (D15) domain-containing protein</fullName>
    </recommendedName>
</protein>
<comment type="caution">
    <text evidence="1">The sequence shown here is derived from an EMBL/GenBank/DDBJ whole genome shotgun (WGS) entry which is preliminary data.</text>
</comment>
<keyword evidence="2" id="KW-1185">Reference proteome</keyword>
<organism evidence="1 2">
    <name type="scientific">Persicobacter diffluens</name>
    <dbReference type="NCBI Taxonomy" id="981"/>
    <lineage>
        <taxon>Bacteria</taxon>
        <taxon>Pseudomonadati</taxon>
        <taxon>Bacteroidota</taxon>
        <taxon>Cytophagia</taxon>
        <taxon>Cytophagales</taxon>
        <taxon>Persicobacteraceae</taxon>
        <taxon>Persicobacter</taxon>
    </lineage>
</organism>
<evidence type="ECO:0000313" key="2">
    <source>
        <dbReference type="Proteomes" id="UP001310022"/>
    </source>
</evidence>
<sequence length="664" mass="77483">MNDTRHIVTPTITGFWLSLTLFLCFFLTNTSVSAQGGLCFNCPRHPAFLNPVDSVTKDYHFIPKEEVLRPEDVNRRFYLNLKNKMSTSWVGKSLVDAFITIPPSKEIVEDENSTERFKQFEGKTINSISIKKVGVFLEDVDDTTKTAQNPWVRTYNKTHVNTVNWNIKTNLIIRAGDDINANTIADNERILRSLPYIRDARIYVQEDPLNPQLVNLIVVTQDIMPLEVGLAPKGFDRGSLMLGHRNLFGTGLTFRNTIYLDQVRVEDEMTEEATQQAHWGYGFRLGMRNIRRSFIDVQLDYRQTYPQDILGVNVYRGYLTPELNWAGGATVQYQRLFASVYDPDSADYNEFRFKHITQDYWASRAFKFPCNDFSNRKRIIFSARYFKDQFLERPTVAQDENFPYHNRTMLLGNIGYSNRNYYTDKFLYEFGRNEDIPFGMSLELLAGRDFSEFTTRDYLGFKYAHGRPFPKIGYLRWELAAGQFFGPANYNEGVFRTGMQYFSKLLGPDQLRLRQFITVNYVTGYNRRENERIVLDQRDVRGFRSDKVGDQEQFLIRFESIKFTDFQPLGFRMAFFAFADMAFISEHNFSPFGGSFYGAFGGGIRMRNDHFTFKTLQIRLAYYPKAPQGLAPFNIMMDNNISQNFLDYKVEKPTTVPFNEYYER</sequence>